<evidence type="ECO:0000313" key="6">
    <source>
        <dbReference type="Proteomes" id="UP000679352"/>
    </source>
</evidence>
<dbReference type="InterPro" id="IPR036390">
    <property type="entry name" value="WH_DNA-bd_sf"/>
</dbReference>
<dbReference type="PROSITE" id="PS00519">
    <property type="entry name" value="HTH_ASNC_1"/>
    <property type="match status" value="1"/>
</dbReference>
<evidence type="ECO:0000256" key="1">
    <source>
        <dbReference type="ARBA" id="ARBA00023015"/>
    </source>
</evidence>
<keyword evidence="2" id="KW-0238">DNA-binding</keyword>
<dbReference type="InterPro" id="IPR019885">
    <property type="entry name" value="Tscrpt_reg_HTH_AsnC-type_CS"/>
</dbReference>
<dbReference type="PROSITE" id="PS50956">
    <property type="entry name" value="HTH_ASNC_2"/>
    <property type="match status" value="1"/>
</dbReference>
<dbReference type="SMART" id="SM00344">
    <property type="entry name" value="HTH_ASNC"/>
    <property type="match status" value="1"/>
</dbReference>
<dbReference type="GO" id="GO:0005829">
    <property type="term" value="C:cytosol"/>
    <property type="evidence" value="ECO:0007669"/>
    <property type="project" value="TreeGrafter"/>
</dbReference>
<dbReference type="Gene3D" id="3.30.70.920">
    <property type="match status" value="1"/>
</dbReference>
<evidence type="ECO:0000256" key="2">
    <source>
        <dbReference type="ARBA" id="ARBA00023125"/>
    </source>
</evidence>
<dbReference type="InterPro" id="IPR019888">
    <property type="entry name" value="Tscrpt_reg_AsnC-like"/>
</dbReference>
<dbReference type="PANTHER" id="PTHR30154:SF34">
    <property type="entry name" value="TRANSCRIPTIONAL REGULATOR AZLB"/>
    <property type="match status" value="1"/>
</dbReference>
<dbReference type="InterPro" id="IPR000485">
    <property type="entry name" value="AsnC-type_HTH_dom"/>
</dbReference>
<dbReference type="PRINTS" id="PR00033">
    <property type="entry name" value="HTHASNC"/>
</dbReference>
<evidence type="ECO:0000256" key="3">
    <source>
        <dbReference type="ARBA" id="ARBA00023163"/>
    </source>
</evidence>
<dbReference type="Proteomes" id="UP000679352">
    <property type="component" value="Chromosome"/>
</dbReference>
<dbReference type="Gene3D" id="1.10.10.10">
    <property type="entry name" value="Winged helix-like DNA-binding domain superfamily/Winged helix DNA-binding domain"/>
    <property type="match status" value="1"/>
</dbReference>
<reference evidence="5" key="1">
    <citation type="submission" date="2021-06" db="EMBL/GenBank/DDBJ databases">
        <title>Direct submission.</title>
        <authorList>
            <person name="Lee C.-S."/>
            <person name="Jin L."/>
        </authorList>
    </citation>
    <scope>NUCLEOTIDE SEQUENCE</scope>
    <source>
        <strain evidence="5">Con5</strain>
    </source>
</reference>
<dbReference type="InterPro" id="IPR036388">
    <property type="entry name" value="WH-like_DNA-bd_sf"/>
</dbReference>
<keyword evidence="6" id="KW-1185">Reference proteome</keyword>
<dbReference type="SUPFAM" id="SSF46785">
    <property type="entry name" value="Winged helix' DNA-binding domain"/>
    <property type="match status" value="1"/>
</dbReference>
<dbReference type="RefSeq" id="WP_215505760.1">
    <property type="nucleotide sequence ID" value="NZ_CP076361.1"/>
</dbReference>
<dbReference type="SUPFAM" id="SSF54909">
    <property type="entry name" value="Dimeric alpha+beta barrel"/>
    <property type="match status" value="1"/>
</dbReference>
<protein>
    <submittedName>
        <fullName evidence="5">Lrp/AsnC family transcriptional regulator</fullName>
    </submittedName>
</protein>
<name>A0A975S0G1_9RHOB</name>
<accession>A0A975S0G1</accession>
<dbReference type="AlphaFoldDB" id="A0A975S0G1"/>
<dbReference type="InterPro" id="IPR019887">
    <property type="entry name" value="Tscrpt_reg_AsnC/Lrp_C"/>
</dbReference>
<dbReference type="Pfam" id="PF13412">
    <property type="entry name" value="HTH_24"/>
    <property type="match status" value="1"/>
</dbReference>
<sequence>MDDFDKRILRVIQSQPDLTIREIGAAVGLSHSPCWKRLQALQARGILRGKAYVLDREALGLDVRAWCIVKLKSHSNDALAQFERAARAMPEVISCAILSGDDDYMLEIVTRNLRSFEVLIKDSLVRLPGVAQVTSRIALREVKSNGPLPL</sequence>
<organism evidence="5 6">
    <name type="scientific">Gemmobacter fulvus</name>
    <dbReference type="NCBI Taxonomy" id="2840474"/>
    <lineage>
        <taxon>Bacteria</taxon>
        <taxon>Pseudomonadati</taxon>
        <taxon>Pseudomonadota</taxon>
        <taxon>Alphaproteobacteria</taxon>
        <taxon>Rhodobacterales</taxon>
        <taxon>Paracoccaceae</taxon>
        <taxon>Gemmobacter</taxon>
    </lineage>
</organism>
<evidence type="ECO:0000313" key="5">
    <source>
        <dbReference type="EMBL" id="QWK89226.1"/>
    </source>
</evidence>
<dbReference type="PANTHER" id="PTHR30154">
    <property type="entry name" value="LEUCINE-RESPONSIVE REGULATORY PROTEIN"/>
    <property type="match status" value="1"/>
</dbReference>
<keyword evidence="1" id="KW-0805">Transcription regulation</keyword>
<feature type="domain" description="HTH asnC-type" evidence="4">
    <location>
        <begin position="1"/>
        <end position="62"/>
    </location>
</feature>
<dbReference type="GO" id="GO:0043200">
    <property type="term" value="P:response to amino acid"/>
    <property type="evidence" value="ECO:0007669"/>
    <property type="project" value="TreeGrafter"/>
</dbReference>
<keyword evidence="3" id="KW-0804">Transcription</keyword>
<dbReference type="KEGG" id="gfu:KM031_10115"/>
<evidence type="ECO:0000259" key="4">
    <source>
        <dbReference type="PROSITE" id="PS50956"/>
    </source>
</evidence>
<dbReference type="EMBL" id="CP076361">
    <property type="protein sequence ID" value="QWK89226.1"/>
    <property type="molecule type" value="Genomic_DNA"/>
</dbReference>
<dbReference type="Pfam" id="PF01037">
    <property type="entry name" value="AsnC_trans_reg"/>
    <property type="match status" value="1"/>
</dbReference>
<dbReference type="InterPro" id="IPR011008">
    <property type="entry name" value="Dimeric_a/b-barrel"/>
</dbReference>
<gene>
    <name evidence="5" type="ORF">KM031_10115</name>
</gene>
<dbReference type="GO" id="GO:0043565">
    <property type="term" value="F:sequence-specific DNA binding"/>
    <property type="evidence" value="ECO:0007669"/>
    <property type="project" value="InterPro"/>
</dbReference>
<proteinExistence type="predicted"/>